<comment type="caution">
    <text evidence="1">The sequence shown here is derived from an EMBL/GenBank/DDBJ whole genome shotgun (WGS) entry which is preliminary data.</text>
</comment>
<dbReference type="Gene3D" id="3.10.28.20">
    <property type="entry name" value="Acetamidase/Formamidase-like domains"/>
    <property type="match status" value="1"/>
</dbReference>
<evidence type="ECO:0000313" key="2">
    <source>
        <dbReference type="Proteomes" id="UP000305778"/>
    </source>
</evidence>
<dbReference type="AlphaFoldDB" id="A0A4U0S6G6"/>
<dbReference type="InterPro" id="IPR004304">
    <property type="entry name" value="FmdA_AmdA"/>
</dbReference>
<dbReference type="RefSeq" id="WP_136728218.1">
    <property type="nucleotide sequence ID" value="NZ_SUMC01000049.1"/>
</dbReference>
<name>A0A4U0S6G6_9ACTN</name>
<sequence length="359" mass="37388">MTTAARRHLGASVSTTLWGRLPCAEDAPVLTVDPGEQISIDTVSHEGILEDQGRDPVAFFGRHGVPGEDVLADAIAIASGGAHTPADGPHIVTGPIEVRGAAAGDYLAVRVDELIPRTAYGVISSRHGKGLLPSRFPAGGKLTSIFCSVLDAVDGASAAQATLPLTAGSTHRVVRFPIAPFLGLMGVATPGPGRLHSTPPGEHGGNLDISVLRAGSTLYLPVQVPGAGFYIGDPHLAQGDGEISLTALEAPLRATLTIDVVPRQRAAELFGDARGPVARTPEYLVPTGLDTDLDEAVAKCAHNALQLLKASFGMDHELAYAYLSAATDFDISQVVDVVKGVHARIRLSDFALVEGHAWR</sequence>
<gene>
    <name evidence="1" type="ORF">FCI23_35085</name>
</gene>
<reference evidence="1 2" key="1">
    <citation type="submission" date="2019-04" db="EMBL/GenBank/DDBJ databases">
        <title>Streptomyces oryziradicis sp. nov., a novel actinomycete isolated from rhizosphere soil of rice (Oryza sativa L.).</title>
        <authorList>
            <person name="Li C."/>
        </authorList>
    </citation>
    <scope>NUCLEOTIDE SEQUENCE [LARGE SCALE GENOMIC DNA]</scope>
    <source>
        <strain evidence="1 2">NEAU-C40</strain>
    </source>
</reference>
<dbReference type="PANTHER" id="PTHR31891:SF1">
    <property type="entry name" value="FORMAMIDASE C869.04-RELATED"/>
    <property type="match status" value="1"/>
</dbReference>
<keyword evidence="2" id="KW-1185">Reference proteome</keyword>
<dbReference type="Proteomes" id="UP000305778">
    <property type="component" value="Unassembled WGS sequence"/>
</dbReference>
<organism evidence="1 2">
    <name type="scientific">Actinacidiphila oryziradicis</name>
    <dbReference type="NCBI Taxonomy" id="2571141"/>
    <lineage>
        <taxon>Bacteria</taxon>
        <taxon>Bacillati</taxon>
        <taxon>Actinomycetota</taxon>
        <taxon>Actinomycetes</taxon>
        <taxon>Kitasatosporales</taxon>
        <taxon>Streptomycetaceae</taxon>
        <taxon>Actinacidiphila</taxon>
    </lineage>
</organism>
<dbReference type="SUPFAM" id="SSF141130">
    <property type="entry name" value="Acetamidase/Formamidase-like"/>
    <property type="match status" value="1"/>
</dbReference>
<dbReference type="OrthoDB" id="9785236at2"/>
<accession>A0A4U0S6G6</accession>
<proteinExistence type="predicted"/>
<protein>
    <submittedName>
        <fullName evidence="1">Acetamidase</fullName>
    </submittedName>
</protein>
<dbReference type="GO" id="GO:0016811">
    <property type="term" value="F:hydrolase activity, acting on carbon-nitrogen (but not peptide) bonds, in linear amides"/>
    <property type="evidence" value="ECO:0007669"/>
    <property type="project" value="InterPro"/>
</dbReference>
<dbReference type="Gene3D" id="2.60.120.580">
    <property type="entry name" value="Acetamidase/Formamidase-like domains"/>
    <property type="match status" value="2"/>
</dbReference>
<evidence type="ECO:0000313" key="1">
    <source>
        <dbReference type="EMBL" id="TKA04700.1"/>
    </source>
</evidence>
<dbReference type="Pfam" id="PF03069">
    <property type="entry name" value="FmdA_AmdA"/>
    <property type="match status" value="1"/>
</dbReference>
<dbReference type="PANTHER" id="PTHR31891">
    <property type="entry name" value="FORMAMIDASE C869.04-RELATED"/>
    <property type="match status" value="1"/>
</dbReference>
<dbReference type="EMBL" id="SUMC01000049">
    <property type="protein sequence ID" value="TKA04700.1"/>
    <property type="molecule type" value="Genomic_DNA"/>
</dbReference>